<reference evidence="1 2" key="1">
    <citation type="journal article" date="2020" name="Int. J. Syst. Evol. Microbiol.">
        <title>Tenacibaculum piscium sp. nov., isolated from skin ulcers of sea-farmed fish, and description of Tenacibaculum finnmarkense sp. nov. with subdivision into genomovars finnmarkense and ulcerans.</title>
        <authorList>
            <person name="Olsen A.B."/>
            <person name="Spilsberg B."/>
            <person name="Nilsen H.K."/>
            <person name="Lagesen K."/>
            <person name="Gulla S."/>
            <person name="Avendano-Herrera R."/>
            <person name="Irgang R."/>
            <person name="Duchaud E."/>
            <person name="Colquhoun D.J."/>
        </authorList>
    </citation>
    <scope>NUCLEOTIDE SEQUENCE [LARGE SCALE GENOMIC DNA]</scope>
    <source>
        <strain evidence="1 2">TNO037</strain>
    </source>
</reference>
<keyword evidence="2" id="KW-1185">Reference proteome</keyword>
<sequence>MATTTNAAGVTKKEVVGKLVVKANDRTHRKTKKIVFVQIKTRLPRKMGNVGKAVEYNTTNLKKYLRQALIDVHVDSATETLDLASINVGRATANAHFNSRQIRNGEILSRSTAGLLLYYLKEYLKQYRPLEVAKYDDYFKVFIFDEKGYDSRPGTNKTGFASPGKPYTA</sequence>
<dbReference type="AlphaFoldDB" id="A0AAP1RHV2"/>
<accession>A0AAP1RHV2</accession>
<dbReference type="RefSeq" id="WP_101955049.1">
    <property type="nucleotide sequence ID" value="NZ_JAJHTL010000053.1"/>
</dbReference>
<evidence type="ECO:0000313" key="1">
    <source>
        <dbReference type="EMBL" id="MBE7696289.1"/>
    </source>
</evidence>
<dbReference type="EMBL" id="WXXV01000050">
    <property type="protein sequence ID" value="MBE7696289.1"/>
    <property type="molecule type" value="Genomic_DNA"/>
</dbReference>
<protein>
    <submittedName>
        <fullName evidence="1">Uncharacterized protein</fullName>
    </submittedName>
</protein>
<gene>
    <name evidence="1" type="ORF">F7645_12785</name>
</gene>
<comment type="caution">
    <text evidence="1">The sequence shown here is derived from an EMBL/GenBank/DDBJ whole genome shotgun (WGS) entry which is preliminary data.</text>
</comment>
<proteinExistence type="predicted"/>
<dbReference type="Proteomes" id="UP000806077">
    <property type="component" value="Unassembled WGS sequence"/>
</dbReference>
<evidence type="ECO:0000313" key="2">
    <source>
        <dbReference type="Proteomes" id="UP000806077"/>
    </source>
</evidence>
<organism evidence="1 2">
    <name type="scientific">Tenacibaculum finnmarkense genomovar finnmarkense</name>
    <dbReference type="NCBI Taxonomy" id="1458503"/>
    <lineage>
        <taxon>Bacteria</taxon>
        <taxon>Pseudomonadati</taxon>
        <taxon>Bacteroidota</taxon>
        <taxon>Flavobacteriia</taxon>
        <taxon>Flavobacteriales</taxon>
        <taxon>Flavobacteriaceae</taxon>
        <taxon>Tenacibaculum</taxon>
        <taxon>Tenacibaculum finnmarkense</taxon>
    </lineage>
</organism>
<name>A0AAP1RHV2_9FLAO</name>